<dbReference type="KEGG" id="vg:1262132"/>
<protein>
    <submittedName>
        <fullName evidence="3">Anti-repressor protein</fullName>
    </submittedName>
</protein>
<organism evidence="3">
    <name type="scientific">Moineauvirus Sfi21</name>
    <dbReference type="NCBI Taxonomy" id="64186"/>
    <lineage>
        <taxon>Viruses</taxon>
        <taxon>Duplodnaviria</taxon>
        <taxon>Heunggongvirae</taxon>
        <taxon>Uroviricota</taxon>
        <taxon>Caudoviricetes</taxon>
        <taxon>Aliceevansviridae</taxon>
        <taxon>Moineauvirus</taxon>
    </lineage>
</organism>
<dbReference type="Pfam" id="PF08346">
    <property type="entry name" value="AntA"/>
    <property type="match status" value="1"/>
</dbReference>
<dbReference type="RefSeq" id="NP_049995.1">
    <property type="nucleotide sequence ID" value="NC_000872.1"/>
</dbReference>
<sequence>MEKSHLPLTNLSHLLTYWDTVGMKSEFFLSKPFPKCNNELRKEMTMNELINVTLDKNNEPIVSARQLHKTLEVKTRFSQWVEQNFKIFKENEDFSSVVTTTQQNQYGGTKELQDYAVTIRMAEHLAMMSKTNKGHEVREYFIKVEKDFNSPEKIMARALLMADKKINKLEAQIEADRPKVLFADAVSASKSSCLIGELAKILKQNGINIGRNKLFQWLRSNGYLISRRGDSWNQPTQKSMQLGLFELKKTNINHADGHTTTNTTTKVTGKGQQYFINKFLNQERLTF</sequence>
<dbReference type="Pfam" id="PF03374">
    <property type="entry name" value="ANT"/>
    <property type="match status" value="1"/>
</dbReference>
<reference evidence="3" key="3">
    <citation type="journal article" date="1997" name="Virology">
        <title>Characterization of the lysogeny DNA module from the temperate Streptococcus thermophilus bacteriophage phi Sfi21.</title>
        <authorList>
            <person name="Bruttin A."/>
            <person name="Desiere F."/>
            <person name="Lucchini S."/>
            <person name="Foley S."/>
            <person name="Brussow H."/>
        </authorList>
    </citation>
    <scope>NUCLEOTIDE SEQUENCE</scope>
</reference>
<gene>
    <name evidence="3" type="primary">orf287</name>
</gene>
<evidence type="ECO:0000259" key="1">
    <source>
        <dbReference type="Pfam" id="PF03374"/>
    </source>
</evidence>
<dbReference type="InterPro" id="IPR013557">
    <property type="entry name" value="AntA/B_antirep"/>
</dbReference>
<feature type="domain" description="Antirepressor protein C-terminal" evidence="1">
    <location>
        <begin position="170"/>
        <end position="281"/>
    </location>
</feature>
<dbReference type="InterPro" id="IPR005039">
    <property type="entry name" value="Ant_C"/>
</dbReference>
<feature type="domain" description="AntA/AntB antirepressor" evidence="2">
    <location>
        <begin position="62"/>
        <end position="131"/>
    </location>
</feature>
<evidence type="ECO:0000313" key="3">
    <source>
        <dbReference type="EMBL" id="CAA64937.1"/>
    </source>
</evidence>
<dbReference type="OrthoDB" id="5682at10239"/>
<reference evidence="3" key="2">
    <citation type="submission" date="1996-02" db="EMBL/GenBank/DDBJ databases">
        <authorList>
            <person name="Bruessow H."/>
        </authorList>
    </citation>
    <scope>NUCLEOTIDE SEQUENCE</scope>
</reference>
<dbReference type="EMBL" id="X95646">
    <property type="protein sequence ID" value="CAA64937.1"/>
    <property type="molecule type" value="Genomic_DNA"/>
</dbReference>
<name>Q38585_9CAUD</name>
<reference evidence="3" key="1">
    <citation type="journal article" date="1996" name="Virology">
        <title>Site-specific spontaneous deletions in three genome regions of a temperate Streptococcus thermophilus phage.</title>
        <authorList>
            <person name="Bruttin A."/>
            <person name="Brussow H."/>
        </authorList>
    </citation>
    <scope>NUCLEOTIDE SEQUENCE</scope>
</reference>
<dbReference type="GO" id="GO:0003677">
    <property type="term" value="F:DNA binding"/>
    <property type="evidence" value="ECO:0007669"/>
    <property type="project" value="InterPro"/>
</dbReference>
<accession>Q38585</accession>
<reference evidence="3" key="4">
    <citation type="submission" date="1997-03" db="EMBL/GenBank/DDBJ databases">
        <authorList>
            <person name="Desiere F."/>
        </authorList>
    </citation>
    <scope>NUCLEOTIDE SEQUENCE</scope>
</reference>
<proteinExistence type="predicted"/>
<evidence type="ECO:0000259" key="2">
    <source>
        <dbReference type="Pfam" id="PF08346"/>
    </source>
</evidence>